<comment type="caution">
    <text evidence="5">The sequence shown here is derived from an EMBL/GenBank/DDBJ whole genome shotgun (WGS) entry which is preliminary data.</text>
</comment>
<evidence type="ECO:0000259" key="4">
    <source>
        <dbReference type="PROSITE" id="PS01031"/>
    </source>
</evidence>
<name>A0A1Y2AUH9_9FUNG</name>
<feature type="region of interest" description="Disordered" evidence="3">
    <location>
        <begin position="182"/>
        <end position="209"/>
    </location>
</feature>
<evidence type="ECO:0000313" key="6">
    <source>
        <dbReference type="Proteomes" id="UP000193920"/>
    </source>
</evidence>
<dbReference type="InterPro" id="IPR002068">
    <property type="entry name" value="A-crystallin/Hsp20_dom"/>
</dbReference>
<dbReference type="SUPFAM" id="SSF49764">
    <property type="entry name" value="HSP20-like chaperones"/>
    <property type="match status" value="1"/>
</dbReference>
<comment type="similarity">
    <text evidence="1 2">Belongs to the small heat shock protein (HSP20) family.</text>
</comment>
<protein>
    <recommendedName>
        <fullName evidence="4">SHSP domain-containing protein</fullName>
    </recommendedName>
</protein>
<keyword evidence="6" id="KW-1185">Reference proteome</keyword>
<evidence type="ECO:0000256" key="3">
    <source>
        <dbReference type="SAM" id="MobiDB-lite"/>
    </source>
</evidence>
<dbReference type="EMBL" id="MCOG01000210">
    <property type="protein sequence ID" value="ORY25585.1"/>
    <property type="molecule type" value="Genomic_DNA"/>
</dbReference>
<proteinExistence type="inferred from homology"/>
<organism evidence="5 6">
    <name type="scientific">Neocallimastix californiae</name>
    <dbReference type="NCBI Taxonomy" id="1754190"/>
    <lineage>
        <taxon>Eukaryota</taxon>
        <taxon>Fungi</taxon>
        <taxon>Fungi incertae sedis</taxon>
        <taxon>Chytridiomycota</taxon>
        <taxon>Chytridiomycota incertae sedis</taxon>
        <taxon>Neocallimastigomycetes</taxon>
        <taxon>Neocallimastigales</taxon>
        <taxon>Neocallimastigaceae</taxon>
        <taxon>Neocallimastix</taxon>
    </lineage>
</organism>
<feature type="compositionally biased region" description="Basic and acidic residues" evidence="3">
    <location>
        <begin position="196"/>
        <end position="209"/>
    </location>
</feature>
<dbReference type="Proteomes" id="UP000193920">
    <property type="component" value="Unassembled WGS sequence"/>
</dbReference>
<reference evidence="5 6" key="1">
    <citation type="submission" date="2016-08" db="EMBL/GenBank/DDBJ databases">
        <title>A Parts List for Fungal Cellulosomes Revealed by Comparative Genomics.</title>
        <authorList>
            <consortium name="DOE Joint Genome Institute"/>
            <person name="Haitjema C.H."/>
            <person name="Gilmore S.P."/>
            <person name="Henske J.K."/>
            <person name="Solomon K.V."/>
            <person name="De Groot R."/>
            <person name="Kuo A."/>
            <person name="Mondo S.J."/>
            <person name="Salamov A.A."/>
            <person name="Labutti K."/>
            <person name="Zhao Z."/>
            <person name="Chiniquy J."/>
            <person name="Barry K."/>
            <person name="Brewer H.M."/>
            <person name="Purvine S.O."/>
            <person name="Wright A.T."/>
            <person name="Boxma B."/>
            <person name="Van Alen T."/>
            <person name="Hackstein J.H."/>
            <person name="Baker S.E."/>
            <person name="Grigoriev I.V."/>
            <person name="O'Malley M.A."/>
        </authorList>
    </citation>
    <scope>NUCLEOTIDE SEQUENCE [LARGE SCALE GENOMIC DNA]</scope>
    <source>
        <strain evidence="5 6">G1</strain>
    </source>
</reference>
<dbReference type="CDD" id="cd06464">
    <property type="entry name" value="ACD_sHsps-like"/>
    <property type="match status" value="1"/>
</dbReference>
<dbReference type="InterPro" id="IPR008978">
    <property type="entry name" value="HSP20-like_chaperone"/>
</dbReference>
<evidence type="ECO:0000256" key="1">
    <source>
        <dbReference type="PROSITE-ProRule" id="PRU00285"/>
    </source>
</evidence>
<accession>A0A1Y2AUH9</accession>
<evidence type="ECO:0000313" key="5">
    <source>
        <dbReference type="EMBL" id="ORY25585.1"/>
    </source>
</evidence>
<dbReference type="AlphaFoldDB" id="A0A1Y2AUH9"/>
<dbReference type="PROSITE" id="PS01031">
    <property type="entry name" value="SHSP"/>
    <property type="match status" value="1"/>
</dbReference>
<evidence type="ECO:0000256" key="2">
    <source>
        <dbReference type="RuleBase" id="RU003616"/>
    </source>
</evidence>
<dbReference type="Gene3D" id="2.60.40.790">
    <property type="match status" value="1"/>
</dbReference>
<sequence length="263" mass="31368">MNQECHSYLKAQAHFFGNRFAHPLRFNFYHFAFRHFAYHHLLSHYHLLEYMEHFKHLPLMHPFPHFGCRYHSLDGMSHFGHNHSLNCMNRFNQIPLMHPLPPFGRRCHSLGPENRHTSNLKLFSMHRSHSLDSLHYNPCSRRSRSLEMMNQFGFPNIHHCGHRVQNLKINYNKNNILTISDKQKQKSEIEDDNEINESKESHKNKKNDLNDKKCRKFKRKIDIPREINPKSIKAKYWNGIMEIVINKAIKLTKATKAAEIPDE</sequence>
<gene>
    <name evidence="5" type="ORF">LY90DRAFT_514114</name>
</gene>
<dbReference type="Pfam" id="PF00011">
    <property type="entry name" value="HSP20"/>
    <property type="match status" value="1"/>
</dbReference>
<feature type="domain" description="SHSP" evidence="4">
    <location>
        <begin position="130"/>
        <end position="263"/>
    </location>
</feature>